<accession>A0ABU0FAJ1</accession>
<evidence type="ECO:0000313" key="18">
    <source>
        <dbReference type="Proteomes" id="UP001237448"/>
    </source>
</evidence>
<comment type="similarity">
    <text evidence="2 15 16">Belongs to the ATPase B chain family.</text>
</comment>
<evidence type="ECO:0000256" key="7">
    <source>
        <dbReference type="ARBA" id="ARBA00022781"/>
    </source>
</evidence>
<evidence type="ECO:0000256" key="11">
    <source>
        <dbReference type="ARBA" id="ARBA00023310"/>
    </source>
</evidence>
<keyword evidence="6 15" id="KW-0812">Transmembrane</keyword>
<proteinExistence type="inferred from homology"/>
<keyword evidence="8 15" id="KW-1133">Transmembrane helix</keyword>
<dbReference type="InterPro" id="IPR002146">
    <property type="entry name" value="ATP_synth_b/b'su_bac/chlpt"/>
</dbReference>
<keyword evidence="9 15" id="KW-0406">Ion transport</keyword>
<keyword evidence="11 15" id="KW-0066">ATP synthesis</keyword>
<comment type="subcellular location">
    <subcellularLocation>
        <location evidence="1">Cell inner membrane</location>
        <topology evidence="1">Single-pass membrane protein</topology>
    </subcellularLocation>
    <subcellularLocation>
        <location evidence="15">Cell membrane</location>
        <topology evidence="15">Single-pass membrane protein</topology>
    </subcellularLocation>
</comment>
<evidence type="ECO:0000256" key="3">
    <source>
        <dbReference type="ARBA" id="ARBA00022448"/>
    </source>
</evidence>
<dbReference type="PANTHER" id="PTHR33445">
    <property type="entry name" value="ATP SYNTHASE SUBUNIT B', CHLOROPLASTIC"/>
    <property type="match status" value="1"/>
</dbReference>
<dbReference type="CDD" id="cd06503">
    <property type="entry name" value="ATP-synt_Fo_b"/>
    <property type="match status" value="1"/>
</dbReference>
<evidence type="ECO:0000256" key="10">
    <source>
        <dbReference type="ARBA" id="ARBA00023136"/>
    </source>
</evidence>
<evidence type="ECO:0000256" key="14">
    <source>
        <dbReference type="ARBA" id="ARBA00025830"/>
    </source>
</evidence>
<keyword evidence="4 15" id="KW-1003">Cell membrane</keyword>
<sequence>MAATTAGTEVPAESHKDGAFPPFDSSTFASQIVWLVIAFGLLYLLMSRIALPRVAGILDDRAGKIAADLDAARKARAESDAALATYETSLAQARAKAQNIAAETRQAVTAETNATRQQLEAELSAKLATAETQITATKTAALGSVNGIAVEAAAAIVEQLIGKAPDAHTVQAAVDAAVSN</sequence>
<dbReference type="InterPro" id="IPR050059">
    <property type="entry name" value="ATP_synthase_B_chain"/>
</dbReference>
<keyword evidence="5 15" id="KW-0138">CF(0)</keyword>
<organism evidence="17 18">
    <name type="scientific">Labrys monachus</name>
    <dbReference type="NCBI Taxonomy" id="217067"/>
    <lineage>
        <taxon>Bacteria</taxon>
        <taxon>Pseudomonadati</taxon>
        <taxon>Pseudomonadota</taxon>
        <taxon>Alphaproteobacteria</taxon>
        <taxon>Hyphomicrobiales</taxon>
        <taxon>Xanthobacteraceae</taxon>
        <taxon>Labrys</taxon>
    </lineage>
</organism>
<evidence type="ECO:0000256" key="15">
    <source>
        <dbReference type="HAMAP-Rule" id="MF_01398"/>
    </source>
</evidence>
<evidence type="ECO:0000256" key="2">
    <source>
        <dbReference type="ARBA" id="ARBA00005513"/>
    </source>
</evidence>
<comment type="subunit">
    <text evidence="14 15">F-type ATPases have 2 components, F(1) - the catalytic core - and F(0) - the membrane proton channel. F(1) has five subunits: alpha(3), beta(3), gamma(1), delta(1), epsilon(1). F(0) has three main subunits: a(1), b(2) and c(10-14). The alpha and beta chains form an alternating ring which encloses part of the gamma chain. F(1) is attached to F(0) by a central stalk formed by the gamma and epsilon chains, while a peripheral stalk is formed by the delta and b chains.</text>
</comment>
<evidence type="ECO:0000256" key="12">
    <source>
        <dbReference type="ARBA" id="ARBA00025198"/>
    </source>
</evidence>
<keyword evidence="7 15" id="KW-0375">Hydrogen ion transport</keyword>
<evidence type="ECO:0000256" key="16">
    <source>
        <dbReference type="RuleBase" id="RU003848"/>
    </source>
</evidence>
<keyword evidence="18" id="KW-1185">Reference proteome</keyword>
<dbReference type="EMBL" id="JAUSVK010000001">
    <property type="protein sequence ID" value="MDQ0391643.1"/>
    <property type="molecule type" value="Genomic_DNA"/>
</dbReference>
<dbReference type="Pfam" id="PF00430">
    <property type="entry name" value="ATP-synt_B"/>
    <property type="match status" value="1"/>
</dbReference>
<evidence type="ECO:0000256" key="4">
    <source>
        <dbReference type="ARBA" id="ARBA00022475"/>
    </source>
</evidence>
<dbReference type="PANTHER" id="PTHR33445:SF1">
    <property type="entry name" value="ATP SYNTHASE SUBUNIT B"/>
    <property type="match status" value="1"/>
</dbReference>
<dbReference type="NCBIfam" id="NF006612">
    <property type="entry name" value="PRK09174.1"/>
    <property type="match status" value="1"/>
</dbReference>
<gene>
    <name evidence="15" type="primary">atpF</name>
    <name evidence="17" type="ORF">J3R73_001435</name>
</gene>
<dbReference type="HAMAP" id="MF_01398">
    <property type="entry name" value="ATP_synth_b_bprime"/>
    <property type="match status" value="1"/>
</dbReference>
<comment type="function">
    <text evidence="12 15">F(1)F(0) ATP synthase produces ATP from ADP in the presence of a proton or sodium gradient. F-type ATPases consist of two structural domains, F(1) containing the extramembraneous catalytic core and F(0) containing the membrane proton channel, linked together by a central stalk and a peripheral stalk. During catalysis, ATP synthesis in the catalytic domain of F(1) is coupled via a rotary mechanism of the central stalk subunits to proton translocation.</text>
</comment>
<evidence type="ECO:0000313" key="17">
    <source>
        <dbReference type="EMBL" id="MDQ0391643.1"/>
    </source>
</evidence>
<dbReference type="Proteomes" id="UP001237448">
    <property type="component" value="Unassembled WGS sequence"/>
</dbReference>
<comment type="caution">
    <text evidence="17">The sequence shown here is derived from an EMBL/GenBank/DDBJ whole genome shotgun (WGS) entry which is preliminary data.</text>
</comment>
<keyword evidence="10 15" id="KW-0472">Membrane</keyword>
<evidence type="ECO:0000256" key="1">
    <source>
        <dbReference type="ARBA" id="ARBA00004377"/>
    </source>
</evidence>
<evidence type="ECO:0000256" key="6">
    <source>
        <dbReference type="ARBA" id="ARBA00022692"/>
    </source>
</evidence>
<evidence type="ECO:0000256" key="9">
    <source>
        <dbReference type="ARBA" id="ARBA00023065"/>
    </source>
</evidence>
<keyword evidence="3 15" id="KW-0813">Transport</keyword>
<reference evidence="17 18" key="1">
    <citation type="submission" date="2023-07" db="EMBL/GenBank/DDBJ databases">
        <title>Genomic Encyclopedia of Type Strains, Phase IV (KMG-IV): sequencing the most valuable type-strain genomes for metagenomic binning, comparative biology and taxonomic classification.</title>
        <authorList>
            <person name="Goeker M."/>
        </authorList>
    </citation>
    <scope>NUCLEOTIDE SEQUENCE [LARGE SCALE GENOMIC DNA]</scope>
    <source>
        <strain evidence="17 18">DSM 5896</strain>
    </source>
</reference>
<name>A0ABU0FAJ1_9HYPH</name>
<evidence type="ECO:0000256" key="5">
    <source>
        <dbReference type="ARBA" id="ARBA00022547"/>
    </source>
</evidence>
<dbReference type="RefSeq" id="WP_307424307.1">
    <property type="nucleotide sequence ID" value="NZ_JAUSVK010000001.1"/>
</dbReference>
<protein>
    <recommendedName>
        <fullName evidence="15">ATP synthase subunit b</fullName>
    </recommendedName>
    <alternativeName>
        <fullName evidence="15">ATP synthase F(0) sector subunit b</fullName>
    </alternativeName>
    <alternativeName>
        <fullName evidence="15">ATPase subunit I</fullName>
    </alternativeName>
    <alternativeName>
        <fullName evidence="15">F-type ATPase subunit b</fullName>
        <shortName evidence="15">F-ATPase subunit b</shortName>
    </alternativeName>
</protein>
<evidence type="ECO:0000256" key="13">
    <source>
        <dbReference type="ARBA" id="ARBA00025614"/>
    </source>
</evidence>
<feature type="transmembrane region" description="Helical" evidence="15">
    <location>
        <begin position="32"/>
        <end position="51"/>
    </location>
</feature>
<comment type="function">
    <text evidence="13">Component of the F(0) channel, it forms part of the peripheral stalk, linking F(1) to F(0). The b'-subunit is a diverged and duplicated form of b found in plants and photosynthetic bacteria.</text>
</comment>
<evidence type="ECO:0000256" key="8">
    <source>
        <dbReference type="ARBA" id="ARBA00022989"/>
    </source>
</evidence>